<dbReference type="Gene3D" id="3.40.50.720">
    <property type="entry name" value="NAD(P)-binding Rossmann-like Domain"/>
    <property type="match status" value="1"/>
</dbReference>
<dbReference type="InterPro" id="IPR036291">
    <property type="entry name" value="NAD(P)-bd_dom_sf"/>
</dbReference>
<dbReference type="GO" id="GO:0016491">
    <property type="term" value="F:oxidoreductase activity"/>
    <property type="evidence" value="ECO:0007669"/>
    <property type="project" value="UniProtKB-KW"/>
</dbReference>
<keyword evidence="3" id="KW-1185">Reference proteome</keyword>
<dbReference type="SUPFAM" id="SSF51735">
    <property type="entry name" value="NAD(P)-binding Rossmann-fold domains"/>
    <property type="match status" value="1"/>
</dbReference>
<dbReference type="Pfam" id="PF00106">
    <property type="entry name" value="adh_short"/>
    <property type="match status" value="1"/>
</dbReference>
<dbReference type="PANTHER" id="PTHR47534:SF3">
    <property type="entry name" value="ALCOHOL DEHYDROGENASE-LIKE C-TERMINAL DOMAIN-CONTAINING PROTEIN"/>
    <property type="match status" value="1"/>
</dbReference>
<organism evidence="2 3">
    <name type="scientific">Cladophialophora chaetospira</name>
    <dbReference type="NCBI Taxonomy" id="386627"/>
    <lineage>
        <taxon>Eukaryota</taxon>
        <taxon>Fungi</taxon>
        <taxon>Dikarya</taxon>
        <taxon>Ascomycota</taxon>
        <taxon>Pezizomycotina</taxon>
        <taxon>Eurotiomycetes</taxon>
        <taxon>Chaetothyriomycetidae</taxon>
        <taxon>Chaetothyriales</taxon>
        <taxon>Herpotrichiellaceae</taxon>
        <taxon>Cladophialophora</taxon>
    </lineage>
</organism>
<proteinExistence type="predicted"/>
<evidence type="ECO:0000313" key="2">
    <source>
        <dbReference type="EMBL" id="KAJ9610346.1"/>
    </source>
</evidence>
<dbReference type="Proteomes" id="UP001172673">
    <property type="component" value="Unassembled WGS sequence"/>
</dbReference>
<comment type="caution">
    <text evidence="2">The sequence shown here is derived from an EMBL/GenBank/DDBJ whole genome shotgun (WGS) entry which is preliminary data.</text>
</comment>
<sequence>MVSISDIHLNNTSLQTPGSGPTVALLGATAGIGLSTLHAILKNTSTPTVYIVGRNPSRLRDLISTAQKLNASATLIPIETGDLTLVKNAEKAAQEIASKASRLDLLVMSPGYLSFASAPDFSPEGLDRITSIRYHARMRFLLTVLPLLRAAPNPRVISILAGGQEGDLKLEDLAMTQKTTYGPLYAAGAAGAMTTLFLEEVAKQEGNEKIVFLHIFPGLVATDLQVRDSGWFYHMLWEWIAKPLFKIFGASAEDAGERVLFAGTNGRFRRVQDPESVRGTLVQEGSDGVLGSGVYAVKEDSEVVKEGGNKELKALKEKGAGRKVWEYTVGEFERIQRL</sequence>
<evidence type="ECO:0008006" key="4">
    <source>
        <dbReference type="Google" id="ProtNLM"/>
    </source>
</evidence>
<evidence type="ECO:0000256" key="1">
    <source>
        <dbReference type="ARBA" id="ARBA00023002"/>
    </source>
</evidence>
<dbReference type="InterPro" id="IPR052228">
    <property type="entry name" value="Sec_Metab_Biosynth_Oxidored"/>
</dbReference>
<reference evidence="2" key="1">
    <citation type="submission" date="2022-10" db="EMBL/GenBank/DDBJ databases">
        <title>Culturing micro-colonial fungi from biological soil crusts in the Mojave desert and describing Neophaeococcomyces mojavensis, and introducing the new genera and species Taxawa tesnikishii.</title>
        <authorList>
            <person name="Kurbessoian T."/>
            <person name="Stajich J.E."/>
        </authorList>
    </citation>
    <scope>NUCLEOTIDE SEQUENCE</scope>
    <source>
        <strain evidence="2">TK_41</strain>
    </source>
</reference>
<dbReference type="InterPro" id="IPR002347">
    <property type="entry name" value="SDR_fam"/>
</dbReference>
<accession>A0AA38XBZ8</accession>
<name>A0AA38XBZ8_9EURO</name>
<dbReference type="PANTHER" id="PTHR47534">
    <property type="entry name" value="YALI0E05731P"/>
    <property type="match status" value="1"/>
</dbReference>
<protein>
    <recommendedName>
        <fullName evidence="4">NAD(P)-binding protein</fullName>
    </recommendedName>
</protein>
<dbReference type="EMBL" id="JAPDRK010000007">
    <property type="protein sequence ID" value="KAJ9610346.1"/>
    <property type="molecule type" value="Genomic_DNA"/>
</dbReference>
<keyword evidence="1" id="KW-0560">Oxidoreductase</keyword>
<gene>
    <name evidence="2" type="ORF">H2200_005123</name>
</gene>
<evidence type="ECO:0000313" key="3">
    <source>
        <dbReference type="Proteomes" id="UP001172673"/>
    </source>
</evidence>
<dbReference type="AlphaFoldDB" id="A0AA38XBZ8"/>